<dbReference type="InterPro" id="IPR000225">
    <property type="entry name" value="Armadillo"/>
</dbReference>
<dbReference type="InParanoid" id="A0A1Z5JYX9"/>
<dbReference type="OrthoDB" id="29145at2759"/>
<dbReference type="GO" id="GO:0015031">
    <property type="term" value="P:protein transport"/>
    <property type="evidence" value="ECO:0007669"/>
    <property type="project" value="UniProtKB-KW"/>
</dbReference>
<sequence>MSDRLLSILMRLLARDDDSLRDDAVSVLGEIADDSIAGRDSVLRAGAMQALLSQFNYDSTVRMMRKATLTLSRFCRGVPRPDFELVRLAVPTLAELLHYPDEEVVTDACWAINYISDSPEEYKQAVIDAGIIPHLLAQLRRDIKDIQTPALMAIGSIASGNPSQTQCVIDNDALPCLLDLLSSSHVGIRKYACWAISNVTAGSAEQIQAVINCNIILPLVQLLSNFRVRRQAAYAIYNATSGGSRVQILHLVEQGCIRPLCDLLTVLDVETVTIVLKTLQKLLMIDDELSRRFIVMLIEGARGHHKIKQLRERQIHNINKKVFDILQIMYCGGGEQEEEIEVINVDSSLHVLRQAEGRDNVVTPTDTIEAVSGPLALVPDAAISANVDVQDSSENFFMEDLKLEDTENIIPEVQEETFEGTESSLFEPPAPAGASEVSLGGLAGPSIPVFTGKVNLWTTAATAYVRDPTNPDRKVRVGCPLCPDSTYISLDLYRDSFNENYDPDGDGRLVQQNGMYSHRLDLGIPLRANTWVSAADVQQIKKNLWRHVNKFEQKHPKCVKPQAFFYNG</sequence>
<dbReference type="Proteomes" id="UP000198406">
    <property type="component" value="Unassembled WGS sequence"/>
</dbReference>
<dbReference type="PROSITE" id="PS50176">
    <property type="entry name" value="ARM_REPEAT"/>
    <property type="match status" value="1"/>
</dbReference>
<evidence type="ECO:0000256" key="4">
    <source>
        <dbReference type="PROSITE-ProRule" id="PRU00259"/>
    </source>
</evidence>
<keyword evidence="6" id="KW-1185">Reference proteome</keyword>
<organism evidence="5 6">
    <name type="scientific">Fistulifera solaris</name>
    <name type="common">Oleaginous diatom</name>
    <dbReference type="NCBI Taxonomy" id="1519565"/>
    <lineage>
        <taxon>Eukaryota</taxon>
        <taxon>Sar</taxon>
        <taxon>Stramenopiles</taxon>
        <taxon>Ochrophyta</taxon>
        <taxon>Bacillariophyta</taxon>
        <taxon>Bacillariophyceae</taxon>
        <taxon>Bacillariophycidae</taxon>
        <taxon>Naviculales</taxon>
        <taxon>Naviculaceae</taxon>
        <taxon>Fistulifera</taxon>
    </lineage>
</organism>
<evidence type="ECO:0000256" key="1">
    <source>
        <dbReference type="ARBA" id="ARBA00010394"/>
    </source>
</evidence>
<keyword evidence="3" id="KW-0653">Protein transport</keyword>
<dbReference type="EMBL" id="BDSP01000136">
    <property type="protein sequence ID" value="GAX19230.1"/>
    <property type="molecule type" value="Genomic_DNA"/>
</dbReference>
<accession>A0A1Z5JYX9</accession>
<dbReference type="PANTHER" id="PTHR23316">
    <property type="entry name" value="IMPORTIN ALPHA"/>
    <property type="match status" value="1"/>
</dbReference>
<evidence type="ECO:0000313" key="5">
    <source>
        <dbReference type="EMBL" id="GAX19230.1"/>
    </source>
</evidence>
<evidence type="ECO:0000313" key="6">
    <source>
        <dbReference type="Proteomes" id="UP000198406"/>
    </source>
</evidence>
<evidence type="ECO:0000256" key="2">
    <source>
        <dbReference type="ARBA" id="ARBA00022448"/>
    </source>
</evidence>
<keyword evidence="2" id="KW-0813">Transport</keyword>
<dbReference type="InterPro" id="IPR016024">
    <property type="entry name" value="ARM-type_fold"/>
</dbReference>
<name>A0A1Z5JYX9_FISSO</name>
<dbReference type="SUPFAM" id="SSF48371">
    <property type="entry name" value="ARM repeat"/>
    <property type="match status" value="1"/>
</dbReference>
<gene>
    <name evidence="5" type="ORF">FisN_4Lu576</name>
</gene>
<comment type="caution">
    <text evidence="5">The sequence shown here is derived from an EMBL/GenBank/DDBJ whole genome shotgun (WGS) entry which is preliminary data.</text>
</comment>
<dbReference type="Gene3D" id="1.25.10.10">
    <property type="entry name" value="Leucine-rich Repeat Variant"/>
    <property type="match status" value="1"/>
</dbReference>
<dbReference type="InterPro" id="IPR011989">
    <property type="entry name" value="ARM-like"/>
</dbReference>
<reference evidence="5 6" key="1">
    <citation type="journal article" date="2015" name="Plant Cell">
        <title>Oil accumulation by the oleaginous diatom Fistulifera solaris as revealed by the genome and transcriptome.</title>
        <authorList>
            <person name="Tanaka T."/>
            <person name="Maeda Y."/>
            <person name="Veluchamy A."/>
            <person name="Tanaka M."/>
            <person name="Abida H."/>
            <person name="Marechal E."/>
            <person name="Bowler C."/>
            <person name="Muto M."/>
            <person name="Sunaga Y."/>
            <person name="Tanaka M."/>
            <person name="Yoshino T."/>
            <person name="Taniguchi T."/>
            <person name="Fukuda Y."/>
            <person name="Nemoto M."/>
            <person name="Matsumoto M."/>
            <person name="Wong P.S."/>
            <person name="Aburatani S."/>
            <person name="Fujibuchi W."/>
        </authorList>
    </citation>
    <scope>NUCLEOTIDE SEQUENCE [LARGE SCALE GENOMIC DNA]</scope>
    <source>
        <strain evidence="5 6">JPCC DA0580</strain>
    </source>
</reference>
<evidence type="ECO:0008006" key="7">
    <source>
        <dbReference type="Google" id="ProtNLM"/>
    </source>
</evidence>
<evidence type="ECO:0000256" key="3">
    <source>
        <dbReference type="ARBA" id="ARBA00022927"/>
    </source>
</evidence>
<comment type="similarity">
    <text evidence="1">Belongs to the importin alpha family.</text>
</comment>
<feature type="repeat" description="ARM" evidence="4">
    <location>
        <begin position="88"/>
        <end position="130"/>
    </location>
</feature>
<proteinExistence type="inferred from homology"/>
<dbReference type="AlphaFoldDB" id="A0A1Z5JYX9"/>
<dbReference type="SMART" id="SM00185">
    <property type="entry name" value="ARM"/>
    <property type="match status" value="6"/>
</dbReference>
<protein>
    <recommendedName>
        <fullName evidence="7">Importin subunit alpha</fullName>
    </recommendedName>
</protein>
<dbReference type="Pfam" id="PF00514">
    <property type="entry name" value="Arm"/>
    <property type="match status" value="4"/>
</dbReference>